<dbReference type="PANTHER" id="PTHR11082">
    <property type="entry name" value="TRNA-DIHYDROURIDINE SYNTHASE"/>
    <property type="match status" value="1"/>
</dbReference>
<keyword evidence="4" id="KW-0507">mRNA processing</keyword>
<evidence type="ECO:0000256" key="8">
    <source>
        <dbReference type="ARBA" id="ARBA00023027"/>
    </source>
</evidence>
<evidence type="ECO:0000256" key="3">
    <source>
        <dbReference type="ARBA" id="ARBA00022643"/>
    </source>
</evidence>
<dbReference type="EMBL" id="OOIQ01000001">
    <property type="protein sequence ID" value="SPO43090.1"/>
    <property type="molecule type" value="Genomic_DNA"/>
</dbReference>
<feature type="domain" description="DUS-like FMN-binding" evidence="19">
    <location>
        <begin position="16"/>
        <end position="277"/>
    </location>
</feature>
<comment type="catalytic activity">
    <reaction evidence="12">
        <text>a 5,6-dihydrouridine in mRNA + NAD(+) = a uridine in mRNA + NADH + H(+)</text>
        <dbReference type="Rhea" id="RHEA:69851"/>
        <dbReference type="Rhea" id="RHEA-COMP:14658"/>
        <dbReference type="Rhea" id="RHEA-COMP:17789"/>
        <dbReference type="ChEBI" id="CHEBI:15378"/>
        <dbReference type="ChEBI" id="CHEBI:57540"/>
        <dbReference type="ChEBI" id="CHEBI:57945"/>
        <dbReference type="ChEBI" id="CHEBI:65315"/>
        <dbReference type="ChEBI" id="CHEBI:74443"/>
    </reaction>
    <physiologicalReaction direction="right-to-left" evidence="12">
        <dbReference type="Rhea" id="RHEA:69853"/>
    </physiologicalReaction>
</comment>
<comment type="cofactor">
    <cofactor evidence="1 16 18">
        <name>FMN</name>
        <dbReference type="ChEBI" id="CHEBI:58210"/>
    </cofactor>
</comment>
<dbReference type="InterPro" id="IPR035587">
    <property type="entry name" value="DUS-like_FMN-bd"/>
</dbReference>
<name>A0A5C3FFU7_PSEA2</name>
<comment type="catalytic activity">
    <reaction evidence="15">
        <text>5,6-dihydrouridine(17) in tRNA + NADP(+) = uridine(17) in tRNA + NADPH + H(+)</text>
        <dbReference type="Rhea" id="RHEA:53368"/>
        <dbReference type="Rhea" id="RHEA-COMP:13541"/>
        <dbReference type="Rhea" id="RHEA-COMP:13542"/>
        <dbReference type="ChEBI" id="CHEBI:15378"/>
        <dbReference type="ChEBI" id="CHEBI:57783"/>
        <dbReference type="ChEBI" id="CHEBI:58349"/>
        <dbReference type="ChEBI" id="CHEBI:65315"/>
        <dbReference type="ChEBI" id="CHEBI:74443"/>
        <dbReference type="EC" id="1.3.1.88"/>
    </reaction>
    <physiologicalReaction direction="right-to-left" evidence="15">
        <dbReference type="Rhea" id="RHEA:53370"/>
    </physiologicalReaction>
</comment>
<dbReference type="GO" id="GO:0006397">
    <property type="term" value="P:mRNA processing"/>
    <property type="evidence" value="ECO:0007669"/>
    <property type="project" value="UniProtKB-KW"/>
</dbReference>
<keyword evidence="7 16" id="KW-0560">Oxidoreductase</keyword>
<comment type="catalytic activity">
    <reaction evidence="13">
        <text>5,6-dihydrouridine(16) in tRNA + NAD(+) = uridine(16) in tRNA + NADH + H(+)</text>
        <dbReference type="Rhea" id="RHEA:53380"/>
        <dbReference type="Rhea" id="RHEA-COMP:13543"/>
        <dbReference type="Rhea" id="RHEA-COMP:13544"/>
        <dbReference type="ChEBI" id="CHEBI:15378"/>
        <dbReference type="ChEBI" id="CHEBI:57540"/>
        <dbReference type="ChEBI" id="CHEBI:57945"/>
        <dbReference type="ChEBI" id="CHEBI:65315"/>
        <dbReference type="ChEBI" id="CHEBI:74443"/>
        <dbReference type="EC" id="1.3.1.88"/>
    </reaction>
    <physiologicalReaction direction="right-to-left" evidence="13">
        <dbReference type="Rhea" id="RHEA:53382"/>
    </physiologicalReaction>
</comment>
<comment type="catalytic activity">
    <reaction evidence="14">
        <text>a 5,6-dihydrouridine in mRNA + NADP(+) = a uridine in mRNA + NADPH + H(+)</text>
        <dbReference type="Rhea" id="RHEA:69855"/>
        <dbReference type="Rhea" id="RHEA-COMP:14658"/>
        <dbReference type="Rhea" id="RHEA-COMP:17789"/>
        <dbReference type="ChEBI" id="CHEBI:15378"/>
        <dbReference type="ChEBI" id="CHEBI:57783"/>
        <dbReference type="ChEBI" id="CHEBI:58349"/>
        <dbReference type="ChEBI" id="CHEBI:65315"/>
        <dbReference type="ChEBI" id="CHEBI:74443"/>
    </reaction>
    <physiologicalReaction direction="right-to-left" evidence="14">
        <dbReference type="Rhea" id="RHEA:69857"/>
    </physiologicalReaction>
</comment>
<dbReference type="PIRSF" id="PIRSF006621">
    <property type="entry name" value="Dus"/>
    <property type="match status" value="1"/>
</dbReference>
<evidence type="ECO:0000256" key="5">
    <source>
        <dbReference type="ARBA" id="ARBA00022694"/>
    </source>
</evidence>
<reference evidence="20" key="1">
    <citation type="submission" date="2018-03" db="EMBL/GenBank/DDBJ databases">
        <authorList>
            <person name="Guldener U."/>
        </authorList>
    </citation>
    <scope>NUCLEOTIDE SEQUENCE [LARGE SCALE GENOMIC DNA]</scope>
    <source>
        <strain evidence="20">ATCC34888</strain>
    </source>
</reference>
<comment type="catalytic activity">
    <reaction evidence="10">
        <text>5,6-dihydrouridine(17) in tRNA + NAD(+) = uridine(17) in tRNA + NADH + H(+)</text>
        <dbReference type="Rhea" id="RHEA:53372"/>
        <dbReference type="Rhea" id="RHEA-COMP:13541"/>
        <dbReference type="Rhea" id="RHEA-COMP:13542"/>
        <dbReference type="ChEBI" id="CHEBI:15378"/>
        <dbReference type="ChEBI" id="CHEBI:57540"/>
        <dbReference type="ChEBI" id="CHEBI:57945"/>
        <dbReference type="ChEBI" id="CHEBI:65315"/>
        <dbReference type="ChEBI" id="CHEBI:74443"/>
        <dbReference type="EC" id="1.3.1.88"/>
    </reaction>
    <physiologicalReaction direction="right-to-left" evidence="10">
        <dbReference type="Rhea" id="RHEA:53374"/>
    </physiologicalReaction>
</comment>
<evidence type="ECO:0000256" key="17">
    <source>
        <dbReference type="PIRSR" id="PIRSR006621-1"/>
    </source>
</evidence>
<keyword evidence="6" id="KW-0521">NADP</keyword>
<evidence type="ECO:0000313" key="21">
    <source>
        <dbReference type="Proteomes" id="UP000325008"/>
    </source>
</evidence>
<evidence type="ECO:0000256" key="13">
    <source>
        <dbReference type="ARBA" id="ARBA00048934"/>
    </source>
</evidence>
<feature type="binding site" evidence="18">
    <location>
        <begin position="18"/>
        <end position="20"/>
    </location>
    <ligand>
        <name>FMN</name>
        <dbReference type="ChEBI" id="CHEBI:58210"/>
    </ligand>
</feature>
<dbReference type="CDD" id="cd02801">
    <property type="entry name" value="DUS_like_FMN"/>
    <property type="match status" value="1"/>
</dbReference>
<dbReference type="InterPro" id="IPR001269">
    <property type="entry name" value="DUS_fam"/>
</dbReference>
<evidence type="ECO:0000256" key="6">
    <source>
        <dbReference type="ARBA" id="ARBA00022857"/>
    </source>
</evidence>
<dbReference type="Gene3D" id="3.20.20.70">
    <property type="entry name" value="Aldolase class I"/>
    <property type="match status" value="1"/>
</dbReference>
<keyword evidence="8" id="KW-0520">NAD</keyword>
<evidence type="ECO:0000256" key="10">
    <source>
        <dbReference type="ARBA" id="ARBA00047287"/>
    </source>
</evidence>
<comment type="caution">
    <text evidence="20">The sequence shown here is derived from an EMBL/GenBank/DDBJ whole genome shotgun (WGS) entry which is preliminary data.</text>
</comment>
<evidence type="ECO:0000256" key="9">
    <source>
        <dbReference type="ARBA" id="ARBA00038313"/>
    </source>
</evidence>
<evidence type="ECO:0000313" key="20">
    <source>
        <dbReference type="EMBL" id="SPO43090.1"/>
    </source>
</evidence>
<dbReference type="OrthoDB" id="272303at2759"/>
<comment type="similarity">
    <text evidence="16">Belongs to the dus family.</text>
</comment>
<evidence type="ECO:0000256" key="7">
    <source>
        <dbReference type="ARBA" id="ARBA00023002"/>
    </source>
</evidence>
<evidence type="ECO:0000256" key="14">
    <source>
        <dbReference type="ARBA" id="ARBA00049447"/>
    </source>
</evidence>
<feature type="binding site" evidence="18">
    <location>
        <position position="91"/>
    </location>
    <ligand>
        <name>FMN</name>
        <dbReference type="ChEBI" id="CHEBI:58210"/>
    </ligand>
</feature>
<evidence type="ECO:0000256" key="12">
    <source>
        <dbReference type="ARBA" id="ARBA00048342"/>
    </source>
</evidence>
<comment type="catalytic activity">
    <reaction evidence="11">
        <text>5,6-dihydrouridine(16) in tRNA + NADP(+) = uridine(16) in tRNA + NADPH + H(+)</text>
        <dbReference type="Rhea" id="RHEA:53376"/>
        <dbReference type="Rhea" id="RHEA-COMP:13543"/>
        <dbReference type="Rhea" id="RHEA-COMP:13544"/>
        <dbReference type="ChEBI" id="CHEBI:15378"/>
        <dbReference type="ChEBI" id="CHEBI:57783"/>
        <dbReference type="ChEBI" id="CHEBI:58349"/>
        <dbReference type="ChEBI" id="CHEBI:65315"/>
        <dbReference type="ChEBI" id="CHEBI:74443"/>
        <dbReference type="EC" id="1.3.1.88"/>
    </reaction>
    <physiologicalReaction direction="right-to-left" evidence="11">
        <dbReference type="Rhea" id="RHEA:53378"/>
    </physiologicalReaction>
</comment>
<evidence type="ECO:0000259" key="19">
    <source>
        <dbReference type="Pfam" id="PF01207"/>
    </source>
</evidence>
<dbReference type="GO" id="GO:0050660">
    <property type="term" value="F:flavin adenine dinucleotide binding"/>
    <property type="evidence" value="ECO:0007669"/>
    <property type="project" value="InterPro"/>
</dbReference>
<keyword evidence="3 16" id="KW-0288">FMN</keyword>
<dbReference type="InterPro" id="IPR013785">
    <property type="entry name" value="Aldolase_TIM"/>
</dbReference>
<dbReference type="GO" id="GO:0102262">
    <property type="term" value="F:tRNA-dihydrouridine16 synthase activity"/>
    <property type="evidence" value="ECO:0007669"/>
    <property type="project" value="RHEA"/>
</dbReference>
<organism evidence="20 21">
    <name type="scientific">Pseudozyma antarctica</name>
    <name type="common">Yeast</name>
    <name type="synonym">Candida antarctica</name>
    <dbReference type="NCBI Taxonomy" id="84753"/>
    <lineage>
        <taxon>Eukaryota</taxon>
        <taxon>Fungi</taxon>
        <taxon>Dikarya</taxon>
        <taxon>Basidiomycota</taxon>
        <taxon>Ustilaginomycotina</taxon>
        <taxon>Ustilaginomycetes</taxon>
        <taxon>Ustilaginales</taxon>
        <taxon>Ustilaginaceae</taxon>
        <taxon>Moesziomyces</taxon>
    </lineage>
</organism>
<dbReference type="Proteomes" id="UP000325008">
    <property type="component" value="Unassembled WGS sequence"/>
</dbReference>
<dbReference type="Pfam" id="PF01207">
    <property type="entry name" value="Dus"/>
    <property type="match status" value="1"/>
</dbReference>
<dbReference type="SUPFAM" id="SSF51395">
    <property type="entry name" value="FMN-linked oxidoreductases"/>
    <property type="match status" value="1"/>
</dbReference>
<keyword evidence="21" id="KW-1185">Reference proteome</keyword>
<feature type="binding site" evidence="18">
    <location>
        <position position="161"/>
    </location>
    <ligand>
        <name>FMN</name>
        <dbReference type="ChEBI" id="CHEBI:58210"/>
    </ligand>
</feature>
<dbReference type="RefSeq" id="XP_014659836.1">
    <property type="nucleotide sequence ID" value="XM_014804350.1"/>
</dbReference>
<feature type="binding site" evidence="18">
    <location>
        <position position="189"/>
    </location>
    <ligand>
        <name>FMN</name>
        <dbReference type="ChEBI" id="CHEBI:58210"/>
    </ligand>
</feature>
<evidence type="ECO:0000256" key="18">
    <source>
        <dbReference type="PIRSR" id="PIRSR006621-2"/>
    </source>
</evidence>
<accession>A0A5C3FFU7</accession>
<evidence type="ECO:0000256" key="2">
    <source>
        <dbReference type="ARBA" id="ARBA00022630"/>
    </source>
</evidence>
<evidence type="ECO:0000256" key="11">
    <source>
        <dbReference type="ARBA" id="ARBA00047652"/>
    </source>
</evidence>
<comment type="function">
    <text evidence="16">Catalyzes the synthesis of dihydrouridine, a modified base found in the D-loop of most tRNAs.</text>
</comment>
<evidence type="ECO:0000256" key="15">
    <source>
        <dbReference type="ARBA" id="ARBA00049467"/>
    </source>
</evidence>
<keyword evidence="18" id="KW-0547">Nucleotide-binding</keyword>
<dbReference type="GO" id="GO:0102263">
    <property type="term" value="F:tRNA-dihydrouridine17 synthase activity"/>
    <property type="evidence" value="ECO:0007669"/>
    <property type="project" value="RHEA"/>
</dbReference>
<comment type="similarity">
    <text evidence="9">Belongs to the Dus family. Dus1 subfamily.</text>
</comment>
<protein>
    <recommendedName>
        <fullName evidence="16">tRNA-dihydrouridine synthase</fullName>
        <ecNumber evidence="16">1.3.1.-</ecNumber>
    </recommendedName>
</protein>
<dbReference type="EC" id="1.3.1.-" evidence="16"/>
<evidence type="ECO:0000256" key="1">
    <source>
        <dbReference type="ARBA" id="ARBA00001917"/>
    </source>
</evidence>
<feature type="active site" description="Proton donor" evidence="17">
    <location>
        <position position="120"/>
    </location>
</feature>
<evidence type="ECO:0000256" key="4">
    <source>
        <dbReference type="ARBA" id="ARBA00022664"/>
    </source>
</evidence>
<proteinExistence type="inferred from homology"/>
<dbReference type="PROSITE" id="PS01136">
    <property type="entry name" value="UPF0034"/>
    <property type="match status" value="1"/>
</dbReference>
<gene>
    <name evidence="20" type="ORF">PSANT_00774</name>
</gene>
<dbReference type="PANTHER" id="PTHR11082:SF5">
    <property type="entry name" value="TRNA-DIHYDROURIDINE(16_17) SYNTHASE [NAD(P)(+)]-LIKE"/>
    <property type="match status" value="1"/>
</dbReference>
<dbReference type="AlphaFoldDB" id="A0A5C3FFU7"/>
<keyword evidence="5 16" id="KW-0819">tRNA processing</keyword>
<evidence type="ECO:0000256" key="16">
    <source>
        <dbReference type="PIRNR" id="PIRNR006621"/>
    </source>
</evidence>
<sequence>MVVRSGLPLESLLYCAAPMVGQSDLPFRQQTVRNGATSTWTQMYMAVEINDHQDTLESLAKALELGRASPDNIIQDQKSSLHGSSAPQIVQLAGNDVIELVDAARKVAPFADAIDLNLGCPQRHAEQGKYGAYLLPKQNWPLLSQIVAALVQAVDVPITTKIRLTVPKEQTPELAVTLARAGSSLITLHPRFASSVRRRKGLADLDQVIQVRQALQDEGLMRCSEQPDGQTAVVSNGNVRCWTDIETNLALTGASGVMVGETLLENPALFRPSLGHLDAYPSAVEMAREYMDLRAQYSEFEAPLKVAKQHLHSILCSIPHTPNPHPDTTAHLHRTAAHLSHTLKSIQSEPALADFYNSHLAIRTLA</sequence>
<keyword evidence="2 16" id="KW-0285">Flavoprotein</keyword>
<dbReference type="GO" id="GO:0106414">
    <property type="term" value="F:mRNA dihydrouridine synthase activity"/>
    <property type="evidence" value="ECO:0007669"/>
    <property type="project" value="RHEA"/>
</dbReference>
<dbReference type="InterPro" id="IPR018517">
    <property type="entry name" value="tRNA_hU_synthase_CS"/>
</dbReference>